<accession>A0A698XLD8</accession>
<keyword evidence="2" id="KW-1185">Reference proteome</keyword>
<dbReference type="AlphaFoldDB" id="A0A698XLD8"/>
<organism evidence="1 2">
    <name type="scientific">Talaromyces pinophilus</name>
    <name type="common">Penicillium pinophilum</name>
    <dbReference type="NCBI Taxonomy" id="128442"/>
    <lineage>
        <taxon>Eukaryota</taxon>
        <taxon>Fungi</taxon>
        <taxon>Dikarya</taxon>
        <taxon>Ascomycota</taxon>
        <taxon>Pezizomycotina</taxon>
        <taxon>Eurotiomycetes</taxon>
        <taxon>Eurotiomycetidae</taxon>
        <taxon>Eurotiales</taxon>
        <taxon>Trichocomaceae</taxon>
        <taxon>Talaromyces</taxon>
        <taxon>Talaromyces sect. Talaromyces</taxon>
    </lineage>
</organism>
<gene>
    <name evidence="1" type="ORF">TCE0_013f00890</name>
</gene>
<reference evidence="2" key="1">
    <citation type="journal article" date="2015" name="Genome Announc.">
        <title>Draft genome sequence of Talaromyces cellulolyticus strain Y-94, a source of lignocellulosic biomass-degrading enzymes.</title>
        <authorList>
            <person name="Fujii T."/>
            <person name="Koike H."/>
            <person name="Sawayama S."/>
            <person name="Yano S."/>
            <person name="Inoue H."/>
        </authorList>
    </citation>
    <scope>NUCLEOTIDE SEQUENCE [LARGE SCALE GENOMIC DNA]</scope>
    <source>
        <strain evidence="2">Y-94</strain>
    </source>
</reference>
<evidence type="ECO:0000313" key="2">
    <source>
        <dbReference type="Proteomes" id="UP000053095"/>
    </source>
</evidence>
<sequence length="561" mass="64103">MGVFNVKLQPVFDTEGAAQVIDITMVFNTAGKKKDDILFDHTLMRAVVPTMQYTTESIQLIDSHNLAIGLYTVDTKRNTHREFRIEKDILAGEELTVKFQATPRHVTESTRCGPQVAIEKDNGGLSGAGLAFLLIPATADGDVLHDIVIEWDLSSASPTTRAVCTFGEGQRVSVREKPSVLSECFFAVGPLKSYPPVVAADTEPAAPTSHSAFGMYWLSDPPFDTDDLGQQLNKLIPQMARFFGDDEQLFRVFIRRNEYKCASGRGLHRGFVFAWTPLSPKDEDMVQDFLMHEIVHNWPRLGFTTGGPEDLIDGWFNEGIAEYYSLILPYLFGTMTEDQFIERFNWRISGYYTNTDRTVKNKDVQDRFWLPGRVHRIPYQRGFMYFVQLAYKLHISNKRSLDELIREMIKLRAADKPHGINIWLSLVERELGSIARDDYNDMSEAKPIILHSDVAKVWILNSNWRLEPVKQEEFCLGFPEENLSAEPRVIAGLGWKSRAAEAGLRDGDRITLRYGFLTEADVWPKSFTMNVERGDEKTPHEITWWPRSWHKVESYQFIRSA</sequence>
<proteinExistence type="predicted"/>
<protein>
    <recommendedName>
        <fullName evidence="3">Peptidase M61 catalytic domain-containing protein</fullName>
    </recommendedName>
</protein>
<dbReference type="Proteomes" id="UP000053095">
    <property type="component" value="Unassembled WGS sequence"/>
</dbReference>
<dbReference type="SUPFAM" id="SSF55486">
    <property type="entry name" value="Metalloproteases ('zincins'), catalytic domain"/>
    <property type="match status" value="1"/>
</dbReference>
<name>A0A698XLD8_TALPI</name>
<dbReference type="Gene3D" id="1.10.390.10">
    <property type="entry name" value="Neutral Protease Domain 2"/>
    <property type="match status" value="1"/>
</dbReference>
<evidence type="ECO:0008006" key="3">
    <source>
        <dbReference type="Google" id="ProtNLM"/>
    </source>
</evidence>
<dbReference type="InterPro" id="IPR027268">
    <property type="entry name" value="Peptidase_M4/M1_CTD_sf"/>
</dbReference>
<evidence type="ECO:0000313" key="1">
    <source>
        <dbReference type="EMBL" id="GAM33757.1"/>
    </source>
</evidence>
<dbReference type="EMBL" id="DF933809">
    <property type="protein sequence ID" value="GAM33757.1"/>
    <property type="molecule type" value="Genomic_DNA"/>
</dbReference>